<gene>
    <name evidence="2" type="ORF">FRACA_310038</name>
</gene>
<dbReference type="Proteomes" id="UP000234331">
    <property type="component" value="Unassembled WGS sequence"/>
</dbReference>
<evidence type="ECO:0000256" key="1">
    <source>
        <dbReference type="SAM" id="Phobius"/>
    </source>
</evidence>
<name>A0A2I2KUA6_9ACTN</name>
<evidence type="ECO:0000313" key="3">
    <source>
        <dbReference type="Proteomes" id="UP000234331"/>
    </source>
</evidence>
<sequence>MPASRPSTGAFLAAYHGHISLITIVQLLARARRSSHLESSDLFAGGMREHRPATLQRNISDGATHRRRTTAARSWCVMNHRAMPSNHGEILDRLLQAFTCFCSGSAENGDGPVPPRWDGAVQQAGSPPLGRAWTQYAPSRRSTANTVRQRM</sequence>
<evidence type="ECO:0000313" key="2">
    <source>
        <dbReference type="EMBL" id="SNQ49246.1"/>
    </source>
</evidence>
<organism evidence="2 3">
    <name type="scientific">Frankia canadensis</name>
    <dbReference type="NCBI Taxonomy" id="1836972"/>
    <lineage>
        <taxon>Bacteria</taxon>
        <taxon>Bacillati</taxon>
        <taxon>Actinomycetota</taxon>
        <taxon>Actinomycetes</taxon>
        <taxon>Frankiales</taxon>
        <taxon>Frankiaceae</taxon>
        <taxon>Frankia</taxon>
    </lineage>
</organism>
<dbReference type="EMBL" id="FZMO01000235">
    <property type="protein sequence ID" value="SNQ49246.1"/>
    <property type="molecule type" value="Genomic_DNA"/>
</dbReference>
<protein>
    <submittedName>
        <fullName evidence="2">Uncharacterized protein</fullName>
    </submittedName>
</protein>
<keyword evidence="1" id="KW-1133">Transmembrane helix</keyword>
<accession>A0A2I2KUA6</accession>
<keyword evidence="1" id="KW-0812">Transmembrane</keyword>
<dbReference type="AlphaFoldDB" id="A0A2I2KUA6"/>
<proteinExistence type="predicted"/>
<reference evidence="2 3" key="1">
    <citation type="submission" date="2017-06" db="EMBL/GenBank/DDBJ databases">
        <authorList>
            <person name="Kim H.J."/>
            <person name="Triplett B.A."/>
        </authorList>
    </citation>
    <scope>NUCLEOTIDE SEQUENCE [LARGE SCALE GENOMIC DNA]</scope>
    <source>
        <strain evidence="2">FRACA_ARgP5</strain>
    </source>
</reference>
<feature type="transmembrane region" description="Helical" evidence="1">
    <location>
        <begin position="12"/>
        <end position="29"/>
    </location>
</feature>
<keyword evidence="1" id="KW-0472">Membrane</keyword>
<keyword evidence="3" id="KW-1185">Reference proteome</keyword>